<evidence type="ECO:0000313" key="4">
    <source>
        <dbReference type="EMBL" id="MDP5134703.1"/>
    </source>
</evidence>
<sequence>MNTNFNGALKAWQQLLSTEQITLNESDLLAAATATFATNASVLAVLYPERSQLKACLQIAREFKQPVYTVSSGKNWGYGSQVPVESNSVIINLNRLKTIASYDKKHGVVSVEAGVTQAELAEFLKRQGDLHWMDCTGSSASCSVVGNTLERGFGHTVYGEHVKHVCGIEVMLANGQIIRTGLHRFNDAKAAGVYQAGLGPALDGLFFQSNLGVVLSITLWLMPKPECFLAFYVTSPNDELEKLVEALTSLKREGYLTSLPHIANTCRVLPGLQQYPADATDIKEYPLSKARLSGLRKHWQLGQWHVSGALYGKRAQVKLAKAALKAQFRKFNNIQLNFVSDGLLNAIEKYQWLLSVLLRRDMARVLAVLKPVHLMMKGQPSDTFLSSAYWRMPTLPKSGYALDTDGVGLMWCAVVAPADGEHARCIEQIVQQVLMPLGFDAGITFTLLSERCLDAVISISFNRNSDDGIAWDSRAETCRKQLYQTLLQAGYYPYRIDISMMSFMAKHSAQEYEQLLQHLKQVFDADNVLSPGRYIVSK</sequence>
<keyword evidence="2" id="KW-0274">FAD</keyword>
<evidence type="ECO:0000256" key="2">
    <source>
        <dbReference type="ARBA" id="ARBA00022827"/>
    </source>
</evidence>
<feature type="domain" description="FAD-binding PCMH-type" evidence="3">
    <location>
        <begin position="36"/>
        <end position="224"/>
    </location>
</feature>
<evidence type="ECO:0000259" key="3">
    <source>
        <dbReference type="PROSITE" id="PS51387"/>
    </source>
</evidence>
<gene>
    <name evidence="4" type="ORF">ORJ04_01910</name>
</gene>
<dbReference type="InterPro" id="IPR016170">
    <property type="entry name" value="Cytok_DH_C_sf"/>
</dbReference>
<dbReference type="Gene3D" id="3.30.465.10">
    <property type="match status" value="1"/>
</dbReference>
<protein>
    <submittedName>
        <fullName evidence="4">FAD-binding oxidoreductase</fullName>
    </submittedName>
</protein>
<dbReference type="Gene3D" id="3.40.462.10">
    <property type="entry name" value="FAD-linked oxidases, C-terminal domain"/>
    <property type="match status" value="1"/>
</dbReference>
<dbReference type="PROSITE" id="PS51387">
    <property type="entry name" value="FAD_PCMH"/>
    <property type="match status" value="1"/>
</dbReference>
<keyword evidence="5" id="KW-1185">Reference proteome</keyword>
<accession>A0ABT9HUM7</accession>
<organism evidence="4 5">
    <name type="scientific">Rheinheimera baltica</name>
    <dbReference type="NCBI Taxonomy" id="67576"/>
    <lineage>
        <taxon>Bacteria</taxon>
        <taxon>Pseudomonadati</taxon>
        <taxon>Pseudomonadota</taxon>
        <taxon>Gammaproteobacteria</taxon>
        <taxon>Chromatiales</taxon>
        <taxon>Chromatiaceae</taxon>
        <taxon>Rheinheimera</taxon>
    </lineage>
</organism>
<dbReference type="RefSeq" id="WP_305973410.1">
    <property type="nucleotide sequence ID" value="NZ_JAPJDZ010000002.1"/>
</dbReference>
<dbReference type="InterPro" id="IPR016166">
    <property type="entry name" value="FAD-bd_PCMH"/>
</dbReference>
<reference evidence="4 5" key="1">
    <citation type="submission" date="2022-11" db="EMBL/GenBank/DDBJ databases">
        <title>Viruses from the air-sea interface of a natural surface slick.</title>
        <authorList>
            <person name="Rahlff J."/>
            <person name="Holmfeldt K."/>
        </authorList>
    </citation>
    <scope>NUCLEOTIDE SEQUENCE [LARGE SCALE GENOMIC DNA]</scope>
    <source>
        <strain evidence="4 5">SMS4</strain>
    </source>
</reference>
<dbReference type="PANTHER" id="PTHR11748">
    <property type="entry name" value="D-LACTATE DEHYDROGENASE"/>
    <property type="match status" value="1"/>
</dbReference>
<dbReference type="InterPro" id="IPR036318">
    <property type="entry name" value="FAD-bd_PCMH-like_sf"/>
</dbReference>
<dbReference type="InterPro" id="IPR006094">
    <property type="entry name" value="Oxid_FAD_bind_N"/>
</dbReference>
<dbReference type="InterPro" id="IPR016167">
    <property type="entry name" value="FAD-bd_PCMH_sub1"/>
</dbReference>
<dbReference type="Pfam" id="PF01565">
    <property type="entry name" value="FAD_binding_4"/>
    <property type="match status" value="1"/>
</dbReference>
<dbReference type="SUPFAM" id="SSF56176">
    <property type="entry name" value="FAD-binding/transporter-associated domain-like"/>
    <property type="match status" value="1"/>
</dbReference>
<dbReference type="Proteomes" id="UP001231109">
    <property type="component" value="Unassembled WGS sequence"/>
</dbReference>
<keyword evidence="1" id="KW-0285">Flavoprotein</keyword>
<comment type="caution">
    <text evidence="4">The sequence shown here is derived from an EMBL/GenBank/DDBJ whole genome shotgun (WGS) entry which is preliminary data.</text>
</comment>
<dbReference type="EMBL" id="JAPJDZ010000002">
    <property type="protein sequence ID" value="MDP5134703.1"/>
    <property type="molecule type" value="Genomic_DNA"/>
</dbReference>
<proteinExistence type="predicted"/>
<dbReference type="InterPro" id="IPR016164">
    <property type="entry name" value="FAD-linked_Oxase-like_C"/>
</dbReference>
<evidence type="ECO:0000313" key="5">
    <source>
        <dbReference type="Proteomes" id="UP001231109"/>
    </source>
</evidence>
<dbReference type="PANTHER" id="PTHR11748:SF114">
    <property type="entry name" value="ARYL-ALCOHOL OXIDASE VANILLYL-ALCOHOL OXIDASE (AFU_ORTHOLOGUE AFUA_3G09500)-RELATED"/>
    <property type="match status" value="1"/>
</dbReference>
<dbReference type="Gene3D" id="3.30.43.10">
    <property type="entry name" value="Uridine Diphospho-n-acetylenolpyruvylglucosamine Reductase, domain 2"/>
    <property type="match status" value="1"/>
</dbReference>
<evidence type="ECO:0000256" key="1">
    <source>
        <dbReference type="ARBA" id="ARBA00022630"/>
    </source>
</evidence>
<dbReference type="SUPFAM" id="SSF55103">
    <property type="entry name" value="FAD-linked oxidases, C-terminal domain"/>
    <property type="match status" value="1"/>
</dbReference>
<dbReference type="InterPro" id="IPR016169">
    <property type="entry name" value="FAD-bd_PCMH_sub2"/>
</dbReference>
<name>A0ABT9HUM7_9GAMM</name>